<gene>
    <name evidence="2" type="ORF">V0288_06580</name>
</gene>
<dbReference type="Proteomes" id="UP001328733">
    <property type="component" value="Unassembled WGS sequence"/>
</dbReference>
<evidence type="ECO:0000313" key="2">
    <source>
        <dbReference type="EMBL" id="MEG3436781.1"/>
    </source>
</evidence>
<dbReference type="AlphaFoldDB" id="A0AAW9QPX8"/>
<reference evidence="2 3" key="1">
    <citation type="submission" date="2024-01" db="EMBL/GenBank/DDBJ databases">
        <title>Genomic insights into the taxonomy and metabolism of the cyanobacterium Pannus brasiliensis CCIBt3594.</title>
        <authorList>
            <person name="Machado M."/>
            <person name="Botero N.B."/>
            <person name="Andreote A.P.D."/>
            <person name="Feitosa A.M.T."/>
            <person name="Popin R."/>
            <person name="Sivonen K."/>
            <person name="Fiore M.F."/>
        </authorList>
    </citation>
    <scope>NUCLEOTIDE SEQUENCE [LARGE SCALE GENOMIC DNA]</scope>
    <source>
        <strain evidence="2 3">CCIBt3594</strain>
    </source>
</reference>
<evidence type="ECO:0000256" key="1">
    <source>
        <dbReference type="SAM" id="MobiDB-lite"/>
    </source>
</evidence>
<dbReference type="RefSeq" id="WP_332864248.1">
    <property type="nucleotide sequence ID" value="NZ_JBAFSM010000010.1"/>
</dbReference>
<sequence>MNPDRPPSPEDPTVSIVHRSGRSSLYDPDTDYLEASVTSIAPSPVEAFLTPWGIGSIFIFLLANSLLTWSQLMSPTPRPSIGEVPAKTAETTALNLDTLVNVAGPAKAPVTPGTLPVTSTVPVTTAPISSIPIPPAKPVLRPTQPTGSLAGALLPPSLQPALMPAHTLPVSQIRQSLPAPAVPPSPPAPIVAIDPPKTSATVSRNPPPSPSPALLNERMVDELRRREEAASNQPFFQREKTRRMNLQNQRETNELQRQLPPRPTNPPSPDAETSQPRPTAPGTIIIDRSGSSVNQ</sequence>
<feature type="compositionally biased region" description="Pro residues" evidence="1">
    <location>
        <begin position="180"/>
        <end position="189"/>
    </location>
</feature>
<feature type="compositionally biased region" description="Basic and acidic residues" evidence="1">
    <location>
        <begin position="218"/>
        <end position="229"/>
    </location>
</feature>
<keyword evidence="3" id="KW-1185">Reference proteome</keyword>
<organism evidence="2 3">
    <name type="scientific">Pannus brasiliensis CCIBt3594</name>
    <dbReference type="NCBI Taxonomy" id="1427578"/>
    <lineage>
        <taxon>Bacteria</taxon>
        <taxon>Bacillati</taxon>
        <taxon>Cyanobacteriota</taxon>
        <taxon>Cyanophyceae</taxon>
        <taxon>Oscillatoriophycideae</taxon>
        <taxon>Chroococcales</taxon>
        <taxon>Microcystaceae</taxon>
        <taxon>Pannus</taxon>
    </lineage>
</organism>
<name>A0AAW9QPX8_9CHRO</name>
<evidence type="ECO:0000313" key="3">
    <source>
        <dbReference type="Proteomes" id="UP001328733"/>
    </source>
</evidence>
<protein>
    <submittedName>
        <fullName evidence="2">Uncharacterized protein</fullName>
    </submittedName>
</protein>
<accession>A0AAW9QPX8</accession>
<feature type="compositionally biased region" description="Pro residues" evidence="1">
    <location>
        <begin position="260"/>
        <end position="269"/>
    </location>
</feature>
<proteinExistence type="predicted"/>
<dbReference type="EMBL" id="JBAFSM010000010">
    <property type="protein sequence ID" value="MEG3436781.1"/>
    <property type="molecule type" value="Genomic_DNA"/>
</dbReference>
<feature type="region of interest" description="Disordered" evidence="1">
    <location>
        <begin position="177"/>
        <end position="295"/>
    </location>
</feature>
<comment type="caution">
    <text evidence="2">The sequence shown here is derived from an EMBL/GenBank/DDBJ whole genome shotgun (WGS) entry which is preliminary data.</text>
</comment>